<organism evidence="1 2">
    <name type="scientific">Hibiscus sabdariffa</name>
    <name type="common">roselle</name>
    <dbReference type="NCBI Taxonomy" id="183260"/>
    <lineage>
        <taxon>Eukaryota</taxon>
        <taxon>Viridiplantae</taxon>
        <taxon>Streptophyta</taxon>
        <taxon>Embryophyta</taxon>
        <taxon>Tracheophyta</taxon>
        <taxon>Spermatophyta</taxon>
        <taxon>Magnoliopsida</taxon>
        <taxon>eudicotyledons</taxon>
        <taxon>Gunneridae</taxon>
        <taxon>Pentapetalae</taxon>
        <taxon>rosids</taxon>
        <taxon>malvids</taxon>
        <taxon>Malvales</taxon>
        <taxon>Malvaceae</taxon>
        <taxon>Malvoideae</taxon>
        <taxon>Hibiscus</taxon>
    </lineage>
</organism>
<protein>
    <recommendedName>
        <fullName evidence="3">Granulins domain-containing protein</fullName>
    </recommendedName>
</protein>
<accession>A0ABR2RCK5</accession>
<reference evidence="1 2" key="1">
    <citation type="journal article" date="2024" name="G3 (Bethesda)">
        <title>Genome assembly of Hibiscus sabdariffa L. provides insights into metabolisms of medicinal natural products.</title>
        <authorList>
            <person name="Kim T."/>
        </authorList>
    </citation>
    <scope>NUCLEOTIDE SEQUENCE [LARGE SCALE GENOMIC DNA]</scope>
    <source>
        <strain evidence="1">TK-2024</strain>
        <tissue evidence="1">Old leaves</tissue>
    </source>
</reference>
<keyword evidence="2" id="KW-1185">Reference proteome</keyword>
<evidence type="ECO:0008006" key="3">
    <source>
        <dbReference type="Google" id="ProtNLM"/>
    </source>
</evidence>
<dbReference type="EMBL" id="JBBPBN010000023">
    <property type="protein sequence ID" value="KAK9010675.1"/>
    <property type="molecule type" value="Genomic_DNA"/>
</dbReference>
<name>A0ABR2RCK5_9ROSI</name>
<evidence type="ECO:0000313" key="1">
    <source>
        <dbReference type="EMBL" id="KAK9010675.1"/>
    </source>
</evidence>
<gene>
    <name evidence="1" type="ORF">V6N11_043550</name>
</gene>
<comment type="caution">
    <text evidence="1">The sequence shown here is derived from an EMBL/GenBank/DDBJ whole genome shotgun (WGS) entry which is preliminary data.</text>
</comment>
<proteinExistence type="predicted"/>
<sequence length="73" mass="8138">MLLLSATVPVPASPEQDACFKICVASCKSGDIGCTLSYTQCCYEDPEHCSIVTRNSERFSHIPHHLEDYMWTA</sequence>
<dbReference type="Proteomes" id="UP001396334">
    <property type="component" value="Unassembled WGS sequence"/>
</dbReference>
<evidence type="ECO:0000313" key="2">
    <source>
        <dbReference type="Proteomes" id="UP001396334"/>
    </source>
</evidence>